<feature type="compositionally biased region" description="Polar residues" evidence="1">
    <location>
        <begin position="212"/>
        <end position="238"/>
    </location>
</feature>
<organism evidence="3 4">
    <name type="scientific">Plenodomus tracheiphilus IPT5</name>
    <dbReference type="NCBI Taxonomy" id="1408161"/>
    <lineage>
        <taxon>Eukaryota</taxon>
        <taxon>Fungi</taxon>
        <taxon>Dikarya</taxon>
        <taxon>Ascomycota</taxon>
        <taxon>Pezizomycotina</taxon>
        <taxon>Dothideomycetes</taxon>
        <taxon>Pleosporomycetidae</taxon>
        <taxon>Pleosporales</taxon>
        <taxon>Pleosporineae</taxon>
        <taxon>Leptosphaeriaceae</taxon>
        <taxon>Plenodomus</taxon>
    </lineage>
</organism>
<keyword evidence="2" id="KW-0812">Transmembrane</keyword>
<sequence>IENFWCPRQRPVSSDHYSKICILIMGLSILRVAILSLTVLASTTSATISLANFTPRIDNLPSQCAAVYNSKIAGCVASDFTSSDGSTPVCSAACLQGLAKIQDAVSKGCADVDVSEVSIIGVFQNGLGVRALCPGVPVTTKSSSTAAATTTDVSVETSTEAATTVTSSFEMILSTGTASASSTSKTAAQSSSSASSSTRGLLVDPSATGTFTASAQPTDVAPSSTAGARTSQAPNSQLSNSGSGGGSPFDVVAVGSSSQLRIFDMTVASLIATAVLFFACA</sequence>
<evidence type="ECO:0000313" key="3">
    <source>
        <dbReference type="EMBL" id="KAF2851794.1"/>
    </source>
</evidence>
<evidence type="ECO:0000313" key="4">
    <source>
        <dbReference type="Proteomes" id="UP000799423"/>
    </source>
</evidence>
<name>A0A6A7B8V8_9PLEO</name>
<feature type="region of interest" description="Disordered" evidence="1">
    <location>
        <begin position="212"/>
        <end position="244"/>
    </location>
</feature>
<feature type="transmembrane region" description="Helical" evidence="2">
    <location>
        <begin position="20"/>
        <end position="41"/>
    </location>
</feature>
<feature type="non-terminal residue" evidence="3">
    <location>
        <position position="1"/>
    </location>
</feature>
<dbReference type="OrthoDB" id="5427833at2759"/>
<evidence type="ECO:0000256" key="1">
    <source>
        <dbReference type="SAM" id="MobiDB-lite"/>
    </source>
</evidence>
<gene>
    <name evidence="3" type="ORF">T440DRAFT_394345</name>
</gene>
<dbReference type="EMBL" id="MU006301">
    <property type="protein sequence ID" value="KAF2851794.1"/>
    <property type="molecule type" value="Genomic_DNA"/>
</dbReference>
<dbReference type="Proteomes" id="UP000799423">
    <property type="component" value="Unassembled WGS sequence"/>
</dbReference>
<keyword evidence="2" id="KW-1133">Transmembrane helix</keyword>
<accession>A0A6A7B8V8</accession>
<reference evidence="3" key="1">
    <citation type="submission" date="2020-01" db="EMBL/GenBank/DDBJ databases">
        <authorList>
            <consortium name="DOE Joint Genome Institute"/>
            <person name="Haridas S."/>
            <person name="Albert R."/>
            <person name="Binder M."/>
            <person name="Bloem J."/>
            <person name="Labutti K."/>
            <person name="Salamov A."/>
            <person name="Andreopoulos B."/>
            <person name="Baker S.E."/>
            <person name="Barry K."/>
            <person name="Bills G."/>
            <person name="Bluhm B.H."/>
            <person name="Cannon C."/>
            <person name="Castanera R."/>
            <person name="Culley D.E."/>
            <person name="Daum C."/>
            <person name="Ezra D."/>
            <person name="Gonzalez J.B."/>
            <person name="Henrissat B."/>
            <person name="Kuo A."/>
            <person name="Liang C."/>
            <person name="Lipzen A."/>
            <person name="Lutzoni F."/>
            <person name="Magnuson J."/>
            <person name="Mondo S."/>
            <person name="Nolan M."/>
            <person name="Ohm R."/>
            <person name="Pangilinan J."/>
            <person name="Park H.-J."/>
            <person name="Ramirez L."/>
            <person name="Alfaro M."/>
            <person name="Sun H."/>
            <person name="Tritt A."/>
            <person name="Yoshinaga Y."/>
            <person name="Zwiers L.-H."/>
            <person name="Turgeon B.G."/>
            <person name="Goodwin S.B."/>
            <person name="Spatafora J.W."/>
            <person name="Crous P.W."/>
            <person name="Grigoriev I.V."/>
        </authorList>
    </citation>
    <scope>NUCLEOTIDE SEQUENCE</scope>
    <source>
        <strain evidence="3">IPT5</strain>
    </source>
</reference>
<proteinExistence type="predicted"/>
<dbReference type="AlphaFoldDB" id="A0A6A7B8V8"/>
<protein>
    <submittedName>
        <fullName evidence="3">Uncharacterized protein</fullName>
    </submittedName>
</protein>
<evidence type="ECO:0000256" key="2">
    <source>
        <dbReference type="SAM" id="Phobius"/>
    </source>
</evidence>
<keyword evidence="4" id="KW-1185">Reference proteome</keyword>
<keyword evidence="2" id="KW-0472">Membrane</keyword>